<dbReference type="PANTHER" id="PTHR48261">
    <property type="entry name" value="ACETYLGLUCOSAMINYLTRANSFERASE"/>
    <property type="match status" value="1"/>
</dbReference>
<sequence>MSIAILVGGERQRAWVGVLKRRLEERIGQTVAVHAAGGEDERPLAFERIDRRLFGSPRPDLLAWETLATSDLPANALVIDLTEGGVPGEHVLTPLFNGQRGRAGMAASVQTSGLPRLSVRLGPTRELIATELALVSRESVALSLNAILARLVTLLERAVLHLVEGLSLPITAPGAAEPHRPAPKLKGYAKSVAHRLAGPLVRTGDWTIGWQQARTGRPAEPDPANLQFLAMDYDRFAADPMLFAHGERTWLFFEDYDYARALGRLSCVQIGGDGRARPPVTVMERTSHLSYPFVFAHEGTVYMVPETSADRRVELWRATDFPTGWERCAVLLDGVEAVDATIRQDAESGRWWMFASVAEPGASTYDTLSIYWSEALTGPWTAHKLNPVKLDAASSRPAGPIVEQDGAWWRPAQDCTRGYGSGLAWCRIDALDPEQFAETVVERWQPSGGYRGLHTYTQAGGWAAIDLQRRRWRTKRS</sequence>
<dbReference type="Proteomes" id="UP001424459">
    <property type="component" value="Unassembled WGS sequence"/>
</dbReference>
<dbReference type="PANTHER" id="PTHR48261:SF2">
    <property type="entry name" value="ACETYLGLUCOSAMINYLTRANSFERASE"/>
    <property type="match status" value="1"/>
</dbReference>
<evidence type="ECO:0000259" key="1">
    <source>
        <dbReference type="Pfam" id="PF24793"/>
    </source>
</evidence>
<dbReference type="EMBL" id="BAABBR010000001">
    <property type="protein sequence ID" value="GAA4035299.1"/>
    <property type="molecule type" value="Genomic_DNA"/>
</dbReference>
<name>A0ABP7U3K7_9SPHN</name>
<dbReference type="InterPro" id="IPR023296">
    <property type="entry name" value="Glyco_hydro_beta-prop_sf"/>
</dbReference>
<feature type="domain" description="Glucosamine inositolphosphorylceramide transferase 1 N-terminal" evidence="1">
    <location>
        <begin position="235"/>
        <end position="442"/>
    </location>
</feature>
<dbReference type="Gene3D" id="2.115.10.20">
    <property type="entry name" value="Glycosyl hydrolase domain, family 43"/>
    <property type="match status" value="1"/>
</dbReference>
<reference evidence="3" key="1">
    <citation type="journal article" date="2019" name="Int. J. Syst. Evol. Microbiol.">
        <title>The Global Catalogue of Microorganisms (GCM) 10K type strain sequencing project: providing services to taxonomists for standard genome sequencing and annotation.</title>
        <authorList>
            <consortium name="The Broad Institute Genomics Platform"/>
            <consortium name="The Broad Institute Genome Sequencing Center for Infectious Disease"/>
            <person name="Wu L."/>
            <person name="Ma J."/>
        </authorList>
    </citation>
    <scope>NUCLEOTIDE SEQUENCE [LARGE SCALE GENOMIC DNA]</scope>
    <source>
        <strain evidence="3">JCM 17564</strain>
    </source>
</reference>
<evidence type="ECO:0000313" key="2">
    <source>
        <dbReference type="EMBL" id="GAA4035299.1"/>
    </source>
</evidence>
<organism evidence="2 3">
    <name type="scientific">Sphingomonas rosea</name>
    <dbReference type="NCBI Taxonomy" id="335605"/>
    <lineage>
        <taxon>Bacteria</taxon>
        <taxon>Pseudomonadati</taxon>
        <taxon>Pseudomonadota</taxon>
        <taxon>Alphaproteobacteria</taxon>
        <taxon>Sphingomonadales</taxon>
        <taxon>Sphingomonadaceae</taxon>
        <taxon>Sphingomonas</taxon>
    </lineage>
</organism>
<comment type="caution">
    <text evidence="2">The sequence shown here is derived from an EMBL/GenBank/DDBJ whole genome shotgun (WGS) entry which is preliminary data.</text>
</comment>
<protein>
    <recommendedName>
        <fullName evidence="1">Glucosamine inositolphosphorylceramide transferase 1 N-terminal domain-containing protein</fullName>
    </recommendedName>
</protein>
<dbReference type="Pfam" id="PF24793">
    <property type="entry name" value="GINT1_N"/>
    <property type="match status" value="1"/>
</dbReference>
<dbReference type="SUPFAM" id="SSF75005">
    <property type="entry name" value="Arabinanase/levansucrase/invertase"/>
    <property type="match status" value="1"/>
</dbReference>
<accession>A0ABP7U3K7</accession>
<dbReference type="RefSeq" id="WP_344696370.1">
    <property type="nucleotide sequence ID" value="NZ_BAABBR010000001.1"/>
</dbReference>
<evidence type="ECO:0000313" key="3">
    <source>
        <dbReference type="Proteomes" id="UP001424459"/>
    </source>
</evidence>
<gene>
    <name evidence="2" type="ORF">GCM10022281_14540</name>
</gene>
<dbReference type="InterPro" id="IPR056442">
    <property type="entry name" value="GINT1_N"/>
</dbReference>
<dbReference type="InterPro" id="IPR004263">
    <property type="entry name" value="Exostosin"/>
</dbReference>
<proteinExistence type="predicted"/>
<keyword evidence="3" id="KW-1185">Reference proteome</keyword>